<sequence length="84" mass="9009">MAPKTTKVSLSLDTHAWQTAEAAARKAGISTSAWISKACVDKVVRDFRPEPRDPAADEAEALAEDAEYQASVTDHRRRGAQGAA</sequence>
<feature type="compositionally biased region" description="Basic residues" evidence="1">
    <location>
        <begin position="75"/>
        <end position="84"/>
    </location>
</feature>
<dbReference type="RefSeq" id="WP_201944628.1">
    <property type="nucleotide sequence ID" value="NZ_JAERRJ010000002.1"/>
</dbReference>
<dbReference type="Proteomes" id="UP000602198">
    <property type="component" value="Unassembled WGS sequence"/>
</dbReference>
<evidence type="ECO:0008006" key="4">
    <source>
        <dbReference type="Google" id="ProtNLM"/>
    </source>
</evidence>
<reference evidence="2 3" key="1">
    <citation type="submission" date="2021-01" db="EMBL/GenBank/DDBJ databases">
        <title>WGS of actinomycetes isolated from Thailand.</title>
        <authorList>
            <person name="Thawai C."/>
        </authorList>
    </citation>
    <scope>NUCLEOTIDE SEQUENCE [LARGE SCALE GENOMIC DNA]</scope>
    <source>
        <strain evidence="2 3">LPG 2</strain>
    </source>
</reference>
<evidence type="ECO:0000313" key="2">
    <source>
        <dbReference type="EMBL" id="MBL1073961.1"/>
    </source>
</evidence>
<proteinExistence type="predicted"/>
<feature type="region of interest" description="Disordered" evidence="1">
    <location>
        <begin position="49"/>
        <end position="84"/>
    </location>
</feature>
<keyword evidence="3" id="KW-1185">Reference proteome</keyword>
<dbReference type="EMBL" id="JAERRJ010000002">
    <property type="protein sequence ID" value="MBL1073961.1"/>
    <property type="molecule type" value="Genomic_DNA"/>
</dbReference>
<evidence type="ECO:0000313" key="3">
    <source>
        <dbReference type="Proteomes" id="UP000602198"/>
    </source>
</evidence>
<evidence type="ECO:0000256" key="1">
    <source>
        <dbReference type="SAM" id="MobiDB-lite"/>
    </source>
</evidence>
<name>A0ABS1M0C6_9NOCA</name>
<organism evidence="2 3">
    <name type="scientific">Nocardia acididurans</name>
    <dbReference type="NCBI Taxonomy" id="2802282"/>
    <lineage>
        <taxon>Bacteria</taxon>
        <taxon>Bacillati</taxon>
        <taxon>Actinomycetota</taxon>
        <taxon>Actinomycetes</taxon>
        <taxon>Mycobacteriales</taxon>
        <taxon>Nocardiaceae</taxon>
        <taxon>Nocardia</taxon>
    </lineage>
</organism>
<accession>A0ABS1M0C6</accession>
<comment type="caution">
    <text evidence="2">The sequence shown here is derived from an EMBL/GenBank/DDBJ whole genome shotgun (WGS) entry which is preliminary data.</text>
</comment>
<gene>
    <name evidence="2" type="ORF">JK358_06100</name>
</gene>
<feature type="compositionally biased region" description="Acidic residues" evidence="1">
    <location>
        <begin position="56"/>
        <end position="67"/>
    </location>
</feature>
<protein>
    <recommendedName>
        <fullName evidence="4">CopG family transcriptional regulator</fullName>
    </recommendedName>
</protein>